<dbReference type="AlphaFoldDB" id="A0A7C5Y7T4"/>
<proteinExistence type="predicted"/>
<evidence type="ECO:0000313" key="2">
    <source>
        <dbReference type="EMBL" id="HHR40280.1"/>
    </source>
</evidence>
<protein>
    <recommendedName>
        <fullName evidence="1">Transcription regulator AsnC/Lrp ligand binding domain-containing protein</fullName>
    </recommendedName>
</protein>
<reference evidence="2" key="1">
    <citation type="journal article" date="2020" name="mSystems">
        <title>Genome- and Community-Level Interaction Insights into Carbon Utilization and Element Cycling Functions of Hydrothermarchaeota in Hydrothermal Sediment.</title>
        <authorList>
            <person name="Zhou Z."/>
            <person name="Liu Y."/>
            <person name="Xu W."/>
            <person name="Pan J."/>
            <person name="Luo Z.H."/>
            <person name="Li M."/>
        </authorList>
    </citation>
    <scope>NUCLEOTIDE SEQUENCE [LARGE SCALE GENOMIC DNA]</scope>
    <source>
        <strain evidence="2">SpSt-1084</strain>
    </source>
</reference>
<gene>
    <name evidence="2" type="ORF">ENM42_00455</name>
</gene>
<sequence>MTKVFAYVLVRTEPGTSHQIVSMRTMPGVIQAHSVFGRFDAVLFVSASSLDELSQKVYEIVSKQPNVVQVETLVCLPTPVEERERKKKEEIKLVTSFHCPSCRALNEVDAAVCYFCGYKFK</sequence>
<dbReference type="InterPro" id="IPR019887">
    <property type="entry name" value="Tscrpt_reg_AsnC/Lrp_C"/>
</dbReference>
<dbReference type="Pfam" id="PF01037">
    <property type="entry name" value="AsnC_trans_reg"/>
    <property type="match status" value="1"/>
</dbReference>
<dbReference type="EMBL" id="DRXS01000027">
    <property type="protein sequence ID" value="HHR40280.1"/>
    <property type="molecule type" value="Genomic_DNA"/>
</dbReference>
<organism evidence="2">
    <name type="scientific">Caldiarchaeum subterraneum</name>
    <dbReference type="NCBI Taxonomy" id="311458"/>
    <lineage>
        <taxon>Archaea</taxon>
        <taxon>Nitrososphaerota</taxon>
        <taxon>Candidatus Caldarchaeales</taxon>
        <taxon>Candidatus Caldarchaeaceae</taxon>
        <taxon>Candidatus Caldarchaeum</taxon>
    </lineage>
</organism>
<accession>A0A7C5Y7T4</accession>
<dbReference type="InterPro" id="IPR011008">
    <property type="entry name" value="Dimeric_a/b-barrel"/>
</dbReference>
<comment type="caution">
    <text evidence="2">The sequence shown here is derived from an EMBL/GenBank/DDBJ whole genome shotgun (WGS) entry which is preliminary data.</text>
</comment>
<feature type="domain" description="Transcription regulator AsnC/Lrp ligand binding" evidence="1">
    <location>
        <begin position="9"/>
        <end position="76"/>
    </location>
</feature>
<name>A0A7C5Y7T4_CALS0</name>
<dbReference type="SUPFAM" id="SSF54909">
    <property type="entry name" value="Dimeric alpha+beta barrel"/>
    <property type="match status" value="1"/>
</dbReference>
<evidence type="ECO:0000259" key="1">
    <source>
        <dbReference type="Pfam" id="PF01037"/>
    </source>
</evidence>
<dbReference type="Gene3D" id="3.30.70.920">
    <property type="match status" value="1"/>
</dbReference>